<dbReference type="Pfam" id="PF08613">
    <property type="entry name" value="Cyclin"/>
    <property type="match status" value="1"/>
</dbReference>
<keyword evidence="3" id="KW-1185">Reference proteome</keyword>
<organism evidence="2 3">
    <name type="scientific">Smittium simulii</name>
    <dbReference type="NCBI Taxonomy" id="133385"/>
    <lineage>
        <taxon>Eukaryota</taxon>
        <taxon>Fungi</taxon>
        <taxon>Fungi incertae sedis</taxon>
        <taxon>Zoopagomycota</taxon>
        <taxon>Kickxellomycotina</taxon>
        <taxon>Harpellomycetes</taxon>
        <taxon>Harpellales</taxon>
        <taxon>Legeriomycetaceae</taxon>
        <taxon>Smittium</taxon>
    </lineage>
</organism>
<keyword evidence="1" id="KW-0812">Transmembrane</keyword>
<keyword evidence="1" id="KW-1133">Transmembrane helix</keyword>
<proteinExistence type="predicted"/>
<dbReference type="SUPFAM" id="SSF47954">
    <property type="entry name" value="Cyclin-like"/>
    <property type="match status" value="1"/>
</dbReference>
<evidence type="ECO:0000256" key="1">
    <source>
        <dbReference type="SAM" id="Phobius"/>
    </source>
</evidence>
<accession>A0A2T9YJL8</accession>
<dbReference type="PANTHER" id="PTHR15615:SF27">
    <property type="entry name" value="PHO85 CYCLIN CLG1"/>
    <property type="match status" value="1"/>
</dbReference>
<reference evidence="2 3" key="1">
    <citation type="journal article" date="2018" name="MBio">
        <title>Comparative Genomics Reveals the Core Gene Toolbox for the Fungus-Insect Symbiosis.</title>
        <authorList>
            <person name="Wang Y."/>
            <person name="Stata M."/>
            <person name="Wang W."/>
            <person name="Stajich J.E."/>
            <person name="White M.M."/>
            <person name="Moncalvo J.M."/>
        </authorList>
    </citation>
    <scope>NUCLEOTIDE SEQUENCE [LARGE SCALE GENOMIC DNA]</scope>
    <source>
        <strain evidence="2 3">SWE-8-4</strain>
    </source>
</reference>
<protein>
    <submittedName>
        <fullName evidence="2">Uncharacterized protein</fullName>
    </submittedName>
</protein>
<keyword evidence="1" id="KW-0472">Membrane</keyword>
<dbReference type="GO" id="GO:0000307">
    <property type="term" value="C:cyclin-dependent protein kinase holoenzyme complex"/>
    <property type="evidence" value="ECO:0007669"/>
    <property type="project" value="TreeGrafter"/>
</dbReference>
<dbReference type="GO" id="GO:0005634">
    <property type="term" value="C:nucleus"/>
    <property type="evidence" value="ECO:0007669"/>
    <property type="project" value="TreeGrafter"/>
</dbReference>
<dbReference type="InterPro" id="IPR013922">
    <property type="entry name" value="Cyclin_PHO80-like"/>
</dbReference>
<dbReference type="Gene3D" id="1.10.472.10">
    <property type="entry name" value="Cyclin-like"/>
    <property type="match status" value="1"/>
</dbReference>
<dbReference type="STRING" id="133385.A0A2T9YJL8"/>
<dbReference type="OrthoDB" id="244495at2759"/>
<dbReference type="CDD" id="cd20557">
    <property type="entry name" value="CYCLIN_ScPCL1-like"/>
    <property type="match status" value="1"/>
</dbReference>
<dbReference type="GO" id="GO:0016538">
    <property type="term" value="F:cyclin-dependent protein serine/threonine kinase regulator activity"/>
    <property type="evidence" value="ECO:0007669"/>
    <property type="project" value="TreeGrafter"/>
</dbReference>
<dbReference type="InterPro" id="IPR036915">
    <property type="entry name" value="Cyclin-like_sf"/>
</dbReference>
<dbReference type="GO" id="GO:0019901">
    <property type="term" value="F:protein kinase binding"/>
    <property type="evidence" value="ECO:0007669"/>
    <property type="project" value="InterPro"/>
</dbReference>
<dbReference type="Proteomes" id="UP000245383">
    <property type="component" value="Unassembled WGS sequence"/>
</dbReference>
<dbReference type="AlphaFoldDB" id="A0A2T9YJL8"/>
<dbReference type="EMBL" id="MBFR01000159">
    <property type="protein sequence ID" value="PVU92509.1"/>
    <property type="molecule type" value="Genomic_DNA"/>
</dbReference>
<gene>
    <name evidence="2" type="ORF">BB561_003775</name>
</gene>
<comment type="caution">
    <text evidence="2">The sequence shown here is derived from an EMBL/GenBank/DDBJ whole genome shotgun (WGS) entry which is preliminary data.</text>
</comment>
<dbReference type="PANTHER" id="PTHR15615">
    <property type="match status" value="1"/>
</dbReference>
<evidence type="ECO:0000313" key="3">
    <source>
        <dbReference type="Proteomes" id="UP000245383"/>
    </source>
</evidence>
<name>A0A2T9YJL8_9FUNG</name>
<feature type="transmembrane region" description="Helical" evidence="1">
    <location>
        <begin position="40"/>
        <end position="62"/>
    </location>
</feature>
<evidence type="ECO:0000313" key="2">
    <source>
        <dbReference type="EMBL" id="PVU92509.1"/>
    </source>
</evidence>
<sequence>MSALSLSLNLQAELVSRVITAFFGASLQKYPDYIMRFQKFCLSIFTSTQVSTSAIFLALLYFKRLYQSPNFSQAAEKIGSEFSMFSVSLMLASKYLDDNTFATKTWAKVSLVPVSKFFNMQNEFLKAIDYKLYVDPSEYYNWSCKLDFFYNSYSNPSSPCLLDSNTSANDYSTLPLSILPNQLSLKSAFQNNSLGKHSRDTVADPTSNTFATCISNLLLNFQNISSQNSSFNLDAPSSNFSSSNSMTGSNLPLPNKRLKSLACDFNLSQTPSKYLQQYPLPNKLKNDLQPIYNYQTTNSISNYPQIKSVEKKSNRKKIAKSFTSCISNYSFSASPLKNIHNSNDLPSIVDFYYNNSPNNEFKNTYFSKPQLQNFLVNKNTKPQHENVLKASNKNPNYLCSLPPTKNFNSTQNSYLSQIPISTITQNSTNFNSNSDKLSTTIQPSSNQDFSNVNINFSHNLNCFLPNNFSSSNPIINNNSQLQLSQPCFY</sequence>